<proteinExistence type="predicted"/>
<dbReference type="EMBL" id="CAJPWZ010001819">
    <property type="protein sequence ID" value="CAG2224812.1"/>
    <property type="molecule type" value="Genomic_DNA"/>
</dbReference>
<reference evidence="1" key="1">
    <citation type="submission" date="2021-03" db="EMBL/GenBank/DDBJ databases">
        <authorList>
            <person name="Bekaert M."/>
        </authorList>
    </citation>
    <scope>NUCLEOTIDE SEQUENCE</scope>
</reference>
<gene>
    <name evidence="1" type="ORF">MEDL_37983</name>
</gene>
<dbReference type="OrthoDB" id="2441813at2759"/>
<evidence type="ECO:0000313" key="1">
    <source>
        <dbReference type="EMBL" id="CAG2224812.1"/>
    </source>
</evidence>
<evidence type="ECO:0000313" key="2">
    <source>
        <dbReference type="Proteomes" id="UP000683360"/>
    </source>
</evidence>
<keyword evidence="2" id="KW-1185">Reference proteome</keyword>
<sequence length="327" mass="37736">MRSSKDIRYVSVYDIDNPGVKFICTIKKNYSAEVFVHGKRLSDQHDLWNTLPGKFVTIQQVESLLNVLLHYDVCNGNPDEELQNLCSGKLVYVEADYGAYRGNCAYQSTIRTVSCMLLTDRWKSRCKNCITYRKTVQKQAARRKLKTPTQVKTEKVEKIKQLKKYNSNLVSQVAALKKKVEKSIRSEGVSLSENNSKDMVNLMTSCESTVNEQFQMKTASSAYFGHSKQKSTIWLTKRGMRWHPMLIKWCIYLKSKSTSTYDSLRHSGFIKLPSERLLYNYTHVIKQGVGFKPELIDMLAEEMESKGATEEWQQYVGLLQDEIKVKE</sequence>
<organism evidence="1 2">
    <name type="scientific">Mytilus edulis</name>
    <name type="common">Blue mussel</name>
    <dbReference type="NCBI Taxonomy" id="6550"/>
    <lineage>
        <taxon>Eukaryota</taxon>
        <taxon>Metazoa</taxon>
        <taxon>Spiralia</taxon>
        <taxon>Lophotrochozoa</taxon>
        <taxon>Mollusca</taxon>
        <taxon>Bivalvia</taxon>
        <taxon>Autobranchia</taxon>
        <taxon>Pteriomorphia</taxon>
        <taxon>Mytilida</taxon>
        <taxon>Mytiloidea</taxon>
        <taxon>Mytilidae</taxon>
        <taxon>Mytilinae</taxon>
        <taxon>Mytilus</taxon>
    </lineage>
</organism>
<dbReference type="Proteomes" id="UP000683360">
    <property type="component" value="Unassembled WGS sequence"/>
</dbReference>
<dbReference type="AlphaFoldDB" id="A0A8S3SUY6"/>
<protein>
    <submittedName>
        <fullName evidence="1">Uncharacterized protein</fullName>
    </submittedName>
</protein>
<accession>A0A8S3SUY6</accession>
<name>A0A8S3SUY6_MYTED</name>
<comment type="caution">
    <text evidence="1">The sequence shown here is derived from an EMBL/GenBank/DDBJ whole genome shotgun (WGS) entry which is preliminary data.</text>
</comment>